<dbReference type="Gene3D" id="1.20.1250.20">
    <property type="entry name" value="MFS general substrate transporter like domains"/>
    <property type="match status" value="2"/>
</dbReference>
<evidence type="ECO:0000256" key="2">
    <source>
        <dbReference type="ARBA" id="ARBA00022475"/>
    </source>
</evidence>
<feature type="transmembrane region" description="Helical" evidence="6">
    <location>
        <begin position="128"/>
        <end position="150"/>
    </location>
</feature>
<dbReference type="AlphaFoldDB" id="E8V5A3"/>
<keyword evidence="2" id="KW-1003">Cell membrane</keyword>
<proteinExistence type="predicted"/>
<dbReference type="InterPro" id="IPR020846">
    <property type="entry name" value="MFS_dom"/>
</dbReference>
<dbReference type="CDD" id="cd17324">
    <property type="entry name" value="MFS_NepI_like"/>
    <property type="match status" value="1"/>
</dbReference>
<feature type="transmembrane region" description="Helical" evidence="6">
    <location>
        <begin position="156"/>
        <end position="179"/>
    </location>
</feature>
<sequence>MRKSILALTTSAFGIGTSEFIIMGLLPDLARSFSVSIPKAGLLVSAYAISVTIGSPLVALALSRVERKRSLVLLMGIFVLGNLACALAPTFGFLLAARILTALCHGAFFGTGSIVASNLVPKEKRSQAIAMMFTGLTLANVLGVPAGTALGHAFGWRYSFVALLPVGILAILGLIFFVPEQASEPVRLRHELTTVLKPKVQVVLALSTLSSVSLFTVFTYIAPMLGTVTHLAPNAITWVLVLFGAGITIGNIVGGKLSDWRQMTTILGGMALVMAVLLVMPFVEPHALPIALTVFVWGLVHFAAAVPLQARIVEKARAAPNLASTLNQGAFNFGNALGASLGGLVLTAGYSYRSLPFVAAGVIVLVLLLALAARHLDKTQLSEPDLVFDRSSFHMH</sequence>
<dbReference type="PANTHER" id="PTHR43124:SF8">
    <property type="entry name" value="INNER MEMBRANE TRANSPORT PROTEIN YDHP"/>
    <property type="match status" value="1"/>
</dbReference>
<dbReference type="EMBL" id="CP002467">
    <property type="protein sequence ID" value="ADV84862.1"/>
    <property type="molecule type" value="Genomic_DNA"/>
</dbReference>
<dbReference type="InterPro" id="IPR011701">
    <property type="entry name" value="MFS"/>
</dbReference>
<dbReference type="eggNOG" id="COG2814">
    <property type="taxonomic scope" value="Bacteria"/>
</dbReference>
<dbReference type="HOGENOM" id="CLU_001265_61_2_0"/>
<feature type="transmembrane region" description="Helical" evidence="6">
    <location>
        <begin position="95"/>
        <end position="116"/>
    </location>
</feature>
<dbReference type="InterPro" id="IPR036259">
    <property type="entry name" value="MFS_trans_sf"/>
</dbReference>
<gene>
    <name evidence="8" type="ordered locus">AciPR4_4114</name>
</gene>
<feature type="transmembrane region" description="Helical" evidence="6">
    <location>
        <begin position="329"/>
        <end position="349"/>
    </location>
</feature>
<dbReference type="KEGG" id="tsa:AciPR4_4114"/>
<dbReference type="InterPro" id="IPR050189">
    <property type="entry name" value="MFS_Efflux_Transporters"/>
</dbReference>
<evidence type="ECO:0000256" key="4">
    <source>
        <dbReference type="ARBA" id="ARBA00022989"/>
    </source>
</evidence>
<accession>E8V5A3</accession>
<dbReference type="SUPFAM" id="SSF103473">
    <property type="entry name" value="MFS general substrate transporter"/>
    <property type="match status" value="1"/>
</dbReference>
<keyword evidence="5 6" id="KW-0472">Membrane</keyword>
<evidence type="ECO:0000313" key="9">
    <source>
        <dbReference type="Proteomes" id="UP000006844"/>
    </source>
</evidence>
<keyword evidence="9" id="KW-1185">Reference proteome</keyword>
<feature type="transmembrane region" description="Helical" evidence="6">
    <location>
        <begin position="71"/>
        <end position="89"/>
    </location>
</feature>
<feature type="transmembrane region" description="Helical" evidence="6">
    <location>
        <begin position="289"/>
        <end position="308"/>
    </location>
</feature>
<comment type="subcellular location">
    <subcellularLocation>
        <location evidence="1">Cell membrane</location>
        <topology evidence="1">Multi-pass membrane protein</topology>
    </subcellularLocation>
</comment>
<evidence type="ECO:0000259" key="7">
    <source>
        <dbReference type="PROSITE" id="PS50850"/>
    </source>
</evidence>
<evidence type="ECO:0000256" key="6">
    <source>
        <dbReference type="SAM" id="Phobius"/>
    </source>
</evidence>
<dbReference type="PANTHER" id="PTHR43124">
    <property type="entry name" value="PURINE EFFLUX PUMP PBUE"/>
    <property type="match status" value="1"/>
</dbReference>
<dbReference type="Proteomes" id="UP000006844">
    <property type="component" value="Chromosome"/>
</dbReference>
<evidence type="ECO:0000256" key="3">
    <source>
        <dbReference type="ARBA" id="ARBA00022692"/>
    </source>
</evidence>
<dbReference type="GO" id="GO:0005886">
    <property type="term" value="C:plasma membrane"/>
    <property type="evidence" value="ECO:0007669"/>
    <property type="project" value="UniProtKB-SubCell"/>
</dbReference>
<dbReference type="Pfam" id="PF07690">
    <property type="entry name" value="MFS_1"/>
    <property type="match status" value="1"/>
</dbReference>
<dbReference type="RefSeq" id="WP_013570592.1">
    <property type="nucleotide sequence ID" value="NC_014963.1"/>
</dbReference>
<dbReference type="GO" id="GO:0022857">
    <property type="term" value="F:transmembrane transporter activity"/>
    <property type="evidence" value="ECO:0007669"/>
    <property type="project" value="InterPro"/>
</dbReference>
<feature type="domain" description="Major facilitator superfamily (MFS) profile" evidence="7">
    <location>
        <begin position="4"/>
        <end position="378"/>
    </location>
</feature>
<evidence type="ECO:0000256" key="5">
    <source>
        <dbReference type="ARBA" id="ARBA00023136"/>
    </source>
</evidence>
<keyword evidence="4 6" id="KW-1133">Transmembrane helix</keyword>
<feature type="transmembrane region" description="Helical" evidence="6">
    <location>
        <begin position="355"/>
        <end position="373"/>
    </location>
</feature>
<feature type="transmembrane region" description="Helical" evidence="6">
    <location>
        <begin position="265"/>
        <end position="283"/>
    </location>
</feature>
<feature type="transmembrane region" description="Helical" evidence="6">
    <location>
        <begin position="200"/>
        <end position="223"/>
    </location>
</feature>
<dbReference type="OrthoDB" id="9788453at2"/>
<evidence type="ECO:0000313" key="8">
    <source>
        <dbReference type="EMBL" id="ADV84862.1"/>
    </source>
</evidence>
<dbReference type="PROSITE" id="PS50850">
    <property type="entry name" value="MFS"/>
    <property type="match status" value="1"/>
</dbReference>
<protein>
    <submittedName>
        <fullName evidence="8">Major facilitator superfamily MFS_1</fullName>
    </submittedName>
</protein>
<reference evidence="8 9" key="1">
    <citation type="journal article" date="2012" name="Stand. Genomic Sci.">
        <title>Complete genome sequence of Terriglobus saanensis type strain SP1PR4(T), an Acidobacteria from tundra soil.</title>
        <authorList>
            <person name="Rawat S.R."/>
            <person name="Mannisto M.K."/>
            <person name="Starovoytov V."/>
            <person name="Goodwin L."/>
            <person name="Nolan M."/>
            <person name="Hauser L."/>
            <person name="Land M."/>
            <person name="Davenport K.W."/>
            <person name="Woyke T."/>
            <person name="Haggblom M.M."/>
        </authorList>
    </citation>
    <scope>NUCLEOTIDE SEQUENCE</scope>
    <source>
        <strain evidence="9">ATCC BAA-1853 / DSM 23119 / SP1PR4</strain>
    </source>
</reference>
<keyword evidence="3 6" id="KW-0812">Transmembrane</keyword>
<evidence type="ECO:0000256" key="1">
    <source>
        <dbReference type="ARBA" id="ARBA00004651"/>
    </source>
</evidence>
<feature type="transmembrane region" description="Helical" evidence="6">
    <location>
        <begin position="42"/>
        <end position="62"/>
    </location>
</feature>
<organism evidence="8 9">
    <name type="scientific">Terriglobus saanensis (strain ATCC BAA-1853 / DSM 23119 / SP1PR4)</name>
    <dbReference type="NCBI Taxonomy" id="401053"/>
    <lineage>
        <taxon>Bacteria</taxon>
        <taxon>Pseudomonadati</taxon>
        <taxon>Acidobacteriota</taxon>
        <taxon>Terriglobia</taxon>
        <taxon>Terriglobales</taxon>
        <taxon>Acidobacteriaceae</taxon>
        <taxon>Terriglobus</taxon>
    </lineage>
</organism>
<name>E8V5A3_TERSS</name>
<dbReference type="STRING" id="401053.AciPR4_4114"/>
<feature type="transmembrane region" description="Helical" evidence="6">
    <location>
        <begin position="235"/>
        <end position="253"/>
    </location>
</feature>